<dbReference type="Pfam" id="PF14264">
    <property type="entry name" value="Glucos_trans_II"/>
    <property type="match status" value="1"/>
</dbReference>
<dbReference type="RefSeq" id="WP_112869323.1">
    <property type="nucleotide sequence ID" value="NZ_CP021781.1"/>
</dbReference>
<organism evidence="2 4">
    <name type="scientific">Francisella adeliensis</name>
    <dbReference type="NCBI Taxonomy" id="2007306"/>
    <lineage>
        <taxon>Bacteria</taxon>
        <taxon>Pseudomonadati</taxon>
        <taxon>Pseudomonadota</taxon>
        <taxon>Gammaproteobacteria</taxon>
        <taxon>Thiotrichales</taxon>
        <taxon>Francisellaceae</taxon>
        <taxon>Francisella</taxon>
    </lineage>
</organism>
<protein>
    <recommendedName>
        <fullName evidence="6">Glycosyltransferase RgtA/B/C/D-like domain-containing protein</fullName>
    </recommendedName>
</protein>
<evidence type="ECO:0000313" key="5">
    <source>
        <dbReference type="Proteomes" id="UP000681131"/>
    </source>
</evidence>
<feature type="transmembrane region" description="Helical" evidence="1">
    <location>
        <begin position="348"/>
        <end position="367"/>
    </location>
</feature>
<evidence type="ECO:0000313" key="2">
    <source>
        <dbReference type="EMBL" id="AXA33150.1"/>
    </source>
</evidence>
<accession>A0A2Z4XWS8</accession>
<dbReference type="Proteomes" id="UP000681131">
    <property type="component" value="Chromosome"/>
</dbReference>
<dbReference type="KEGG" id="fad:CDH04_01375"/>
<dbReference type="OrthoDB" id="1317478at2"/>
<dbReference type="InterPro" id="IPR025686">
    <property type="entry name" value="Glucos_trans_II"/>
</dbReference>
<sequence length="498" mass="58162">MSVIKNLKNYSNSVLDWSSFDGKKALLLMLISLLFFYPILYGHGIYTDDLHRLETGAFWWLNDGRPLTYLIGKMYSLTRGPVIDPTPYNWIISIALIGVAAKLVYLHFANTYKQTAFMLASIFIANPFFIQNMLYRFDSISMALAVFFCVLGFCIRQECFFLKILLLFISMNFYQTAYNLFLGLMAIDLLIMFSNPQTKGDIRKYLIKGFLIFFLVTVCYFIEKQLFLHVTQGRSSLLSISSALPLDIFKNYYHAFTPFMSFWKINFIFIIPAILLMGLALLNHIFTHKNISFIFGCSISLLLVILSSLGFMVLLAYQMDFFQVRVYMYFPVVIMFIYIICDHSFKNAAKIVILPILFACFIFSARVGNIQQLQEEFEKPIFYGLTVDIYDVKNKYGINEFNTIGQVPYSAFISNSLSQTPFYGFMSRYEGDTRYRLLEYGNKDVYSQFYDDSAELHSRFDKEKNHLTTVKNRPYYFIYINNTNHNGWIVWKTVWLLN</sequence>
<feature type="transmembrane region" description="Helical" evidence="1">
    <location>
        <begin position="265"/>
        <end position="286"/>
    </location>
</feature>
<keyword evidence="5" id="KW-1185">Reference proteome</keyword>
<evidence type="ECO:0008006" key="6">
    <source>
        <dbReference type="Google" id="ProtNLM"/>
    </source>
</evidence>
<gene>
    <name evidence="2" type="ORF">CDH04_01375</name>
    <name evidence="3" type="ORF">FZC43_01375</name>
</gene>
<evidence type="ECO:0000313" key="3">
    <source>
        <dbReference type="EMBL" id="QIW11378.1"/>
    </source>
</evidence>
<feature type="transmembrane region" description="Helical" evidence="1">
    <location>
        <begin position="322"/>
        <end position="341"/>
    </location>
</feature>
<keyword evidence="1" id="KW-0472">Membrane</keyword>
<reference evidence="3 5" key="2">
    <citation type="submission" date="2019-08" db="EMBL/GenBank/DDBJ databases">
        <title>Complete genome sequences of Francisella adeliensis (FSC1325 and FSC1326).</title>
        <authorList>
            <person name="Ohrman C."/>
            <person name="Uneklint I."/>
            <person name="Vallesi A."/>
            <person name="Karlsson L."/>
            <person name="Sjodin A."/>
        </authorList>
    </citation>
    <scope>NUCLEOTIDE SEQUENCE [LARGE SCALE GENOMIC DNA]</scope>
    <source>
        <strain evidence="3 5">FSC1325</strain>
    </source>
</reference>
<reference evidence="2 4" key="1">
    <citation type="submission" date="2017-06" db="EMBL/GenBank/DDBJ databases">
        <title>Complete genome of Francisella adeliensis.</title>
        <authorList>
            <person name="Vallesi A."/>
            <person name="Sjodin A."/>
        </authorList>
    </citation>
    <scope>NUCLEOTIDE SEQUENCE [LARGE SCALE GENOMIC DNA]</scope>
    <source>
        <strain evidence="2 4">FDC440</strain>
    </source>
</reference>
<proteinExistence type="predicted"/>
<name>A0A2Z4XWS8_9GAMM</name>
<feature type="transmembrane region" description="Helical" evidence="1">
    <location>
        <begin position="140"/>
        <end position="169"/>
    </location>
</feature>
<keyword evidence="1" id="KW-1133">Transmembrane helix</keyword>
<feature type="transmembrane region" description="Helical" evidence="1">
    <location>
        <begin position="293"/>
        <end position="316"/>
    </location>
</feature>
<dbReference type="EMBL" id="CP043424">
    <property type="protein sequence ID" value="QIW11378.1"/>
    <property type="molecule type" value="Genomic_DNA"/>
</dbReference>
<evidence type="ECO:0000313" key="4">
    <source>
        <dbReference type="Proteomes" id="UP000251120"/>
    </source>
</evidence>
<feature type="transmembrane region" description="Helical" evidence="1">
    <location>
        <begin position="88"/>
        <end position="108"/>
    </location>
</feature>
<dbReference type="Proteomes" id="UP000251120">
    <property type="component" value="Chromosome"/>
</dbReference>
<feature type="transmembrane region" description="Helical" evidence="1">
    <location>
        <begin position="205"/>
        <end position="223"/>
    </location>
</feature>
<keyword evidence="1" id="KW-0812">Transmembrane</keyword>
<dbReference type="AlphaFoldDB" id="A0A2Z4XWS8"/>
<feature type="transmembrane region" description="Helical" evidence="1">
    <location>
        <begin position="25"/>
        <end position="46"/>
    </location>
</feature>
<dbReference type="EMBL" id="CP021781">
    <property type="protein sequence ID" value="AXA33150.1"/>
    <property type="molecule type" value="Genomic_DNA"/>
</dbReference>
<feature type="transmembrane region" description="Helical" evidence="1">
    <location>
        <begin position="176"/>
        <end position="193"/>
    </location>
</feature>
<evidence type="ECO:0000256" key="1">
    <source>
        <dbReference type="SAM" id="Phobius"/>
    </source>
</evidence>